<protein>
    <recommendedName>
        <fullName evidence="2">GCK domain-containing protein</fullName>
    </recommendedName>
</protein>
<feature type="compositionally biased region" description="Polar residues" evidence="1">
    <location>
        <begin position="1"/>
        <end position="24"/>
    </location>
</feature>
<dbReference type="InterPro" id="IPR012891">
    <property type="entry name" value="GCK_dom"/>
</dbReference>
<dbReference type="PANTHER" id="PTHR34357">
    <property type="entry name" value="F7A19.14 PROTEIN-RELATED"/>
    <property type="match status" value="1"/>
</dbReference>
<dbReference type="OrthoDB" id="2148418at2759"/>
<evidence type="ECO:0000259" key="2">
    <source>
        <dbReference type="SMART" id="SM01227"/>
    </source>
</evidence>
<dbReference type="Pfam" id="PF07802">
    <property type="entry name" value="GCK"/>
    <property type="match status" value="1"/>
</dbReference>
<comment type="caution">
    <text evidence="3">The sequence shown here is derived from an EMBL/GenBank/DDBJ whole genome shotgun (WGS) entry which is preliminary data.</text>
</comment>
<accession>A0A1R3HNQ2</accession>
<sequence length="159" mass="17014">MSSPNPESADPQTPKTPSDSSTGKSKPVGPDADQPKVESSNSGDEKKEVEGEGEGEGEEEEIGECGFCLFMKAGGCKETFVAWEKCVDDAEKNGDDIAAKCMEATAALHKCMEAHTDYYAPILGAEKAAHEQAIIELENEKAAKDSEQNSEPKEDSKKN</sequence>
<feature type="compositionally biased region" description="Acidic residues" evidence="1">
    <location>
        <begin position="51"/>
        <end position="61"/>
    </location>
</feature>
<feature type="domain" description="GCK" evidence="2">
    <location>
        <begin position="63"/>
        <end position="137"/>
    </location>
</feature>
<feature type="region of interest" description="Disordered" evidence="1">
    <location>
        <begin position="138"/>
        <end position="159"/>
    </location>
</feature>
<dbReference type="Proteomes" id="UP000187203">
    <property type="component" value="Unassembled WGS sequence"/>
</dbReference>
<evidence type="ECO:0000313" key="4">
    <source>
        <dbReference type="Proteomes" id="UP000187203"/>
    </source>
</evidence>
<proteinExistence type="predicted"/>
<reference evidence="4" key="1">
    <citation type="submission" date="2013-09" db="EMBL/GenBank/DDBJ databases">
        <title>Corchorus olitorius genome sequencing.</title>
        <authorList>
            <person name="Alam M."/>
            <person name="Haque M.S."/>
            <person name="Islam M.S."/>
            <person name="Emdad E.M."/>
            <person name="Islam M.M."/>
            <person name="Ahmed B."/>
            <person name="Halim A."/>
            <person name="Hossen Q.M.M."/>
            <person name="Hossain M.Z."/>
            <person name="Ahmed R."/>
            <person name="Khan M.M."/>
            <person name="Islam R."/>
            <person name="Rashid M.M."/>
            <person name="Khan S.A."/>
            <person name="Rahman M.S."/>
            <person name="Alam M."/>
            <person name="Yahiya A.S."/>
            <person name="Khan M.S."/>
            <person name="Azam M.S."/>
            <person name="Haque T."/>
            <person name="Lashkar M.Z.H."/>
            <person name="Akhand A.I."/>
            <person name="Morshed G."/>
            <person name="Roy S."/>
            <person name="Uddin K.S."/>
            <person name="Rabeya T."/>
            <person name="Hossain A.S."/>
            <person name="Chowdhury A."/>
            <person name="Snigdha A.R."/>
            <person name="Mortoza M.S."/>
            <person name="Matin S.A."/>
            <person name="Hoque S.M.E."/>
            <person name="Islam M.K."/>
            <person name="Roy D.K."/>
            <person name="Haider R."/>
            <person name="Moosa M.M."/>
            <person name="Elias S.M."/>
            <person name="Hasan A.M."/>
            <person name="Jahan S."/>
            <person name="Shafiuddin M."/>
            <person name="Mahmood N."/>
            <person name="Shommy N.S."/>
        </authorList>
    </citation>
    <scope>NUCLEOTIDE SEQUENCE [LARGE SCALE GENOMIC DNA]</scope>
    <source>
        <strain evidence="4">cv. O-4</strain>
    </source>
</reference>
<evidence type="ECO:0000256" key="1">
    <source>
        <dbReference type="SAM" id="MobiDB-lite"/>
    </source>
</evidence>
<dbReference type="SMART" id="SM01227">
    <property type="entry name" value="GCK"/>
    <property type="match status" value="1"/>
</dbReference>
<dbReference type="EMBL" id="AWUE01019720">
    <property type="protein sequence ID" value="OMO71880.1"/>
    <property type="molecule type" value="Genomic_DNA"/>
</dbReference>
<dbReference type="Gene3D" id="1.10.287.2900">
    <property type="match status" value="1"/>
</dbReference>
<gene>
    <name evidence="3" type="ORF">COLO4_27987</name>
</gene>
<dbReference type="AlphaFoldDB" id="A0A1R3HNQ2"/>
<organism evidence="3 4">
    <name type="scientific">Corchorus olitorius</name>
    <dbReference type="NCBI Taxonomy" id="93759"/>
    <lineage>
        <taxon>Eukaryota</taxon>
        <taxon>Viridiplantae</taxon>
        <taxon>Streptophyta</taxon>
        <taxon>Embryophyta</taxon>
        <taxon>Tracheophyta</taxon>
        <taxon>Spermatophyta</taxon>
        <taxon>Magnoliopsida</taxon>
        <taxon>eudicotyledons</taxon>
        <taxon>Gunneridae</taxon>
        <taxon>Pentapetalae</taxon>
        <taxon>rosids</taxon>
        <taxon>malvids</taxon>
        <taxon>Malvales</taxon>
        <taxon>Malvaceae</taxon>
        <taxon>Grewioideae</taxon>
        <taxon>Apeibeae</taxon>
        <taxon>Corchorus</taxon>
    </lineage>
</organism>
<keyword evidence="4" id="KW-1185">Reference proteome</keyword>
<feature type="region of interest" description="Disordered" evidence="1">
    <location>
        <begin position="1"/>
        <end position="61"/>
    </location>
</feature>
<dbReference type="PANTHER" id="PTHR34357:SF2">
    <property type="entry name" value="F26F24.3-RELATED"/>
    <property type="match status" value="1"/>
</dbReference>
<evidence type="ECO:0000313" key="3">
    <source>
        <dbReference type="EMBL" id="OMO71880.1"/>
    </source>
</evidence>
<name>A0A1R3HNQ2_9ROSI</name>